<keyword evidence="1" id="KW-0677">Repeat</keyword>
<dbReference type="PANTHER" id="PTHR44858:SF1">
    <property type="entry name" value="UDP-N-ACETYLGLUCOSAMINE--PEPTIDE N-ACETYLGLUCOSAMINYLTRANSFERASE SPINDLY-RELATED"/>
    <property type="match status" value="1"/>
</dbReference>
<accession>A0A1G7RYY8</accession>
<dbReference type="InterPro" id="IPR019734">
    <property type="entry name" value="TPR_rpt"/>
</dbReference>
<dbReference type="Gene3D" id="1.25.40.10">
    <property type="entry name" value="Tetratricopeptide repeat domain"/>
    <property type="match status" value="2"/>
</dbReference>
<feature type="repeat" description="TPR" evidence="3">
    <location>
        <begin position="214"/>
        <end position="247"/>
    </location>
</feature>
<dbReference type="PANTHER" id="PTHR44858">
    <property type="entry name" value="TETRATRICOPEPTIDE REPEAT PROTEIN 6"/>
    <property type="match status" value="1"/>
</dbReference>
<reference evidence="5 6" key="1">
    <citation type="submission" date="2016-10" db="EMBL/GenBank/DDBJ databases">
        <authorList>
            <person name="de Groot N.N."/>
        </authorList>
    </citation>
    <scope>NUCLEOTIDE SEQUENCE [LARGE SCALE GENOMIC DNA]</scope>
    <source>
        <strain evidence="5 6">DSM 25584</strain>
    </source>
</reference>
<dbReference type="Proteomes" id="UP000199415">
    <property type="component" value="Unassembled WGS sequence"/>
</dbReference>
<feature type="chain" id="PRO_5011666687" evidence="4">
    <location>
        <begin position="24"/>
        <end position="267"/>
    </location>
</feature>
<keyword evidence="6" id="KW-1185">Reference proteome</keyword>
<protein>
    <submittedName>
        <fullName evidence="5">Tetratricopeptide repeat-containing protein</fullName>
    </submittedName>
</protein>
<dbReference type="GO" id="GO:0009279">
    <property type="term" value="C:cell outer membrane"/>
    <property type="evidence" value="ECO:0007669"/>
    <property type="project" value="TreeGrafter"/>
</dbReference>
<dbReference type="SMART" id="SM00028">
    <property type="entry name" value="TPR"/>
    <property type="match status" value="4"/>
</dbReference>
<organism evidence="5 6">
    <name type="scientific">Limimonas halophila</name>
    <dbReference type="NCBI Taxonomy" id="1082479"/>
    <lineage>
        <taxon>Bacteria</taxon>
        <taxon>Pseudomonadati</taxon>
        <taxon>Pseudomonadota</taxon>
        <taxon>Alphaproteobacteria</taxon>
        <taxon>Rhodospirillales</taxon>
        <taxon>Rhodovibrionaceae</taxon>
        <taxon>Limimonas</taxon>
    </lineage>
</organism>
<keyword evidence="2 3" id="KW-0802">TPR repeat</keyword>
<evidence type="ECO:0000256" key="3">
    <source>
        <dbReference type="PROSITE-ProRule" id="PRU00339"/>
    </source>
</evidence>
<dbReference type="AlphaFoldDB" id="A0A1G7RYY8"/>
<feature type="repeat" description="TPR" evidence="3">
    <location>
        <begin position="112"/>
        <end position="145"/>
    </location>
</feature>
<feature type="repeat" description="TPR" evidence="3">
    <location>
        <begin position="180"/>
        <end position="213"/>
    </location>
</feature>
<feature type="signal peptide" evidence="4">
    <location>
        <begin position="1"/>
        <end position="23"/>
    </location>
</feature>
<gene>
    <name evidence="5" type="ORF">SAMN05216241_10655</name>
</gene>
<evidence type="ECO:0000313" key="5">
    <source>
        <dbReference type="EMBL" id="SDG15978.1"/>
    </source>
</evidence>
<dbReference type="InterPro" id="IPR011990">
    <property type="entry name" value="TPR-like_helical_dom_sf"/>
</dbReference>
<sequence length="267" mass="28836">MRHGQTIAPLVALALLAAGPAPAQTETDAADAPKSDELKAAERYTDCLRLAAQTPEKARGRARTWEAQGGGDPARHCLAVALLNDGQHTAAAKRLEELARTLDTDSGPLMRAEAMAQAGQAWLLAGELEKAETAHSKALNLNRDNAELWVDRAMVRFQRANYAGAVQDLNRAQSKAPDNAMVYVYRASALRHLDRLKAALEDAETAVELAPRNPEALLEKGILHRLQGDKDAARQAWTRLLEVAPTSPAAEAARTNLTQMKSKTDEG</sequence>
<evidence type="ECO:0000313" key="6">
    <source>
        <dbReference type="Proteomes" id="UP000199415"/>
    </source>
</evidence>
<proteinExistence type="predicted"/>
<name>A0A1G7RYY8_9PROT</name>
<feature type="repeat" description="TPR" evidence="3">
    <location>
        <begin position="146"/>
        <end position="179"/>
    </location>
</feature>
<keyword evidence="4" id="KW-0732">Signal</keyword>
<evidence type="ECO:0000256" key="1">
    <source>
        <dbReference type="ARBA" id="ARBA00022737"/>
    </source>
</evidence>
<dbReference type="PROSITE" id="PS50005">
    <property type="entry name" value="TPR"/>
    <property type="match status" value="4"/>
</dbReference>
<dbReference type="RefSeq" id="WP_090020027.1">
    <property type="nucleotide sequence ID" value="NZ_FNCE01000006.1"/>
</dbReference>
<evidence type="ECO:0000256" key="4">
    <source>
        <dbReference type="SAM" id="SignalP"/>
    </source>
</evidence>
<dbReference type="STRING" id="1082479.SAMN05216241_10655"/>
<evidence type="ECO:0000256" key="2">
    <source>
        <dbReference type="ARBA" id="ARBA00022803"/>
    </source>
</evidence>
<dbReference type="SUPFAM" id="SSF48452">
    <property type="entry name" value="TPR-like"/>
    <property type="match status" value="2"/>
</dbReference>
<dbReference type="GO" id="GO:0046813">
    <property type="term" value="P:receptor-mediated virion attachment to host cell"/>
    <property type="evidence" value="ECO:0007669"/>
    <property type="project" value="TreeGrafter"/>
</dbReference>
<dbReference type="EMBL" id="FNCE01000006">
    <property type="protein sequence ID" value="SDG15978.1"/>
    <property type="molecule type" value="Genomic_DNA"/>
</dbReference>
<dbReference type="InterPro" id="IPR050498">
    <property type="entry name" value="Ycf3"/>
</dbReference>
<dbReference type="Pfam" id="PF13432">
    <property type="entry name" value="TPR_16"/>
    <property type="match status" value="1"/>
</dbReference>